<dbReference type="GO" id="GO:0045259">
    <property type="term" value="C:proton-transporting ATP synthase complex"/>
    <property type="evidence" value="ECO:0007669"/>
    <property type="project" value="UniProtKB-KW"/>
</dbReference>
<keyword evidence="5 9" id="KW-0375">Hydrogen ion transport</keyword>
<name>A0A6L5Z723_9RHOB</name>
<keyword evidence="12" id="KW-1185">Reference proteome</keyword>
<comment type="subcellular location">
    <subcellularLocation>
        <location evidence="9">Cell membrane</location>
        <topology evidence="9">Peripheral membrane protein</topology>
    </subcellularLocation>
    <subcellularLocation>
        <location evidence="2">Endomembrane system</location>
        <topology evidence="2">Peripheral membrane protein</topology>
    </subcellularLocation>
</comment>
<evidence type="ECO:0000256" key="7">
    <source>
        <dbReference type="ARBA" id="ARBA00023136"/>
    </source>
</evidence>
<dbReference type="HAMAP" id="MF_00530">
    <property type="entry name" value="ATP_synth_epsil_bac"/>
    <property type="match status" value="1"/>
</dbReference>
<sequence length="136" mass="14481">MSLSDEMRVSLRLPARILFQGPAARLSGSAAHGGFGILPNHVDFVTALVPSVLLVTQPGGAERIFGIDEGLLVKKGHDVDIAVRRGVEGGDLGTLHATVGKAFAEIEDEERAARAALSRLEADMVRRFTILRKASP</sequence>
<evidence type="ECO:0000259" key="10">
    <source>
        <dbReference type="Pfam" id="PF02823"/>
    </source>
</evidence>
<dbReference type="InterPro" id="IPR024037">
    <property type="entry name" value="Alt_ATP_synth_F1_esu"/>
</dbReference>
<dbReference type="NCBIfam" id="TIGR03166">
    <property type="entry name" value="alt_F1F0_F1_eps"/>
    <property type="match status" value="1"/>
</dbReference>
<dbReference type="GO" id="GO:0005524">
    <property type="term" value="F:ATP binding"/>
    <property type="evidence" value="ECO:0007669"/>
    <property type="project" value="UniProtKB-UniRule"/>
</dbReference>
<dbReference type="RefSeq" id="WP_154449183.1">
    <property type="nucleotide sequence ID" value="NZ_WIND01000025.1"/>
</dbReference>
<dbReference type="SUPFAM" id="SSF51344">
    <property type="entry name" value="Epsilon subunit of F1F0-ATP synthase N-terminal domain"/>
    <property type="match status" value="1"/>
</dbReference>
<evidence type="ECO:0000256" key="1">
    <source>
        <dbReference type="ARBA" id="ARBA00003543"/>
    </source>
</evidence>
<dbReference type="InterPro" id="IPR020546">
    <property type="entry name" value="ATP_synth_F1_dsu/esu_N"/>
</dbReference>
<keyword evidence="8 9" id="KW-0139">CF(1)</keyword>
<evidence type="ECO:0000256" key="4">
    <source>
        <dbReference type="ARBA" id="ARBA00022448"/>
    </source>
</evidence>
<organism evidence="11 12">
    <name type="scientific">Halovulum marinum</name>
    <dbReference type="NCBI Taxonomy" id="2662447"/>
    <lineage>
        <taxon>Bacteria</taxon>
        <taxon>Pseudomonadati</taxon>
        <taxon>Pseudomonadota</taxon>
        <taxon>Alphaproteobacteria</taxon>
        <taxon>Rhodobacterales</taxon>
        <taxon>Paracoccaceae</taxon>
        <taxon>Halovulum</taxon>
    </lineage>
</organism>
<reference evidence="11 12" key="1">
    <citation type="submission" date="2019-10" db="EMBL/GenBank/DDBJ databases">
        <title>Cognatihalovulum marinum gen. nov. sp. nov., a new member of the family Rhodobacteraceae isolated from deep seawater of the Northwest Indian Ocean.</title>
        <authorList>
            <person name="Ruan C."/>
            <person name="Wang J."/>
            <person name="Zheng X."/>
            <person name="Song L."/>
            <person name="Zhu Y."/>
            <person name="Huang Y."/>
            <person name="Lu Z."/>
            <person name="Du W."/>
            <person name="Huang L."/>
            <person name="Dai X."/>
        </authorList>
    </citation>
    <scope>NUCLEOTIDE SEQUENCE [LARGE SCALE GENOMIC DNA]</scope>
    <source>
        <strain evidence="11 12">2CG4</strain>
    </source>
</reference>
<dbReference type="InterPro" id="IPR036771">
    <property type="entry name" value="ATPsynth_dsu/esu_N"/>
</dbReference>
<keyword evidence="7 9" id="KW-0472">Membrane</keyword>
<comment type="similarity">
    <text evidence="3 9">Belongs to the ATPase epsilon chain family.</text>
</comment>
<dbReference type="GO" id="GO:0012505">
    <property type="term" value="C:endomembrane system"/>
    <property type="evidence" value="ECO:0007669"/>
    <property type="project" value="UniProtKB-SubCell"/>
</dbReference>
<keyword evidence="6 9" id="KW-0406">Ion transport</keyword>
<dbReference type="GO" id="GO:0046933">
    <property type="term" value="F:proton-transporting ATP synthase activity, rotational mechanism"/>
    <property type="evidence" value="ECO:0007669"/>
    <property type="project" value="UniProtKB-UniRule"/>
</dbReference>
<keyword evidence="4 9" id="KW-0813">Transport</keyword>
<evidence type="ECO:0000313" key="11">
    <source>
        <dbReference type="EMBL" id="MSU91752.1"/>
    </source>
</evidence>
<evidence type="ECO:0000256" key="8">
    <source>
        <dbReference type="ARBA" id="ARBA00023196"/>
    </source>
</evidence>
<dbReference type="EMBL" id="WIND01000025">
    <property type="protein sequence ID" value="MSU91752.1"/>
    <property type="molecule type" value="Genomic_DNA"/>
</dbReference>
<evidence type="ECO:0000256" key="9">
    <source>
        <dbReference type="HAMAP-Rule" id="MF_00530"/>
    </source>
</evidence>
<dbReference type="AlphaFoldDB" id="A0A6L5Z723"/>
<evidence type="ECO:0000313" key="12">
    <source>
        <dbReference type="Proteomes" id="UP000474957"/>
    </source>
</evidence>
<dbReference type="GO" id="GO:0005886">
    <property type="term" value="C:plasma membrane"/>
    <property type="evidence" value="ECO:0007669"/>
    <property type="project" value="UniProtKB-SubCell"/>
</dbReference>
<feature type="domain" description="ATP synthase F1 complex delta/epsilon subunit N-terminal" evidence="10">
    <location>
        <begin position="7"/>
        <end position="84"/>
    </location>
</feature>
<evidence type="ECO:0000256" key="6">
    <source>
        <dbReference type="ARBA" id="ARBA00023065"/>
    </source>
</evidence>
<evidence type="ECO:0000256" key="5">
    <source>
        <dbReference type="ARBA" id="ARBA00022781"/>
    </source>
</evidence>
<evidence type="ECO:0000256" key="3">
    <source>
        <dbReference type="ARBA" id="ARBA00005712"/>
    </source>
</evidence>
<proteinExistence type="inferred from homology"/>
<dbReference type="Gene3D" id="2.60.15.10">
    <property type="entry name" value="F0F1 ATP synthase delta/epsilon subunit, N-terminal"/>
    <property type="match status" value="1"/>
</dbReference>
<accession>A0A6L5Z723</accession>
<evidence type="ECO:0000256" key="2">
    <source>
        <dbReference type="ARBA" id="ARBA00004184"/>
    </source>
</evidence>
<keyword evidence="9" id="KW-0066">ATP synthesis</keyword>
<keyword evidence="9" id="KW-1003">Cell membrane</keyword>
<dbReference type="CDD" id="cd12152">
    <property type="entry name" value="F1-ATPase_delta"/>
    <property type="match status" value="1"/>
</dbReference>
<comment type="caution">
    <text evidence="11">The sequence shown here is derived from an EMBL/GenBank/DDBJ whole genome shotgun (WGS) entry which is preliminary data.</text>
</comment>
<dbReference type="Pfam" id="PF02823">
    <property type="entry name" value="ATP-synt_DE_N"/>
    <property type="match status" value="1"/>
</dbReference>
<comment type="function">
    <text evidence="1 9">Produces ATP from ADP in the presence of a proton gradient across the membrane.</text>
</comment>
<gene>
    <name evidence="9" type="primary">atpC</name>
    <name evidence="11" type="ORF">GE300_19420</name>
</gene>
<dbReference type="Proteomes" id="UP000474957">
    <property type="component" value="Unassembled WGS sequence"/>
</dbReference>
<comment type="subunit">
    <text evidence="9">F-type ATPases have 2 components, CF(1) - the catalytic core - and CF(0) - the membrane proton channel. CF(1) has five subunits: alpha(3), beta(3), gamma(1), delta(1), epsilon(1). CF(0) has three main subunits: a, b and c.</text>
</comment>
<dbReference type="InterPro" id="IPR001469">
    <property type="entry name" value="ATP_synth_F1_dsu/esu"/>
</dbReference>
<protein>
    <recommendedName>
        <fullName evidence="9">ATP synthase epsilon chain</fullName>
    </recommendedName>
    <alternativeName>
        <fullName evidence="9">ATP synthase F1 sector epsilon subunit</fullName>
    </alternativeName>
    <alternativeName>
        <fullName evidence="9">F-ATPase epsilon subunit</fullName>
    </alternativeName>
</protein>